<evidence type="ECO:0000313" key="2">
    <source>
        <dbReference type="Proteomes" id="UP000886758"/>
    </source>
</evidence>
<accession>A0A9D1GRC3</accession>
<dbReference type="Proteomes" id="UP000886758">
    <property type="component" value="Unassembled WGS sequence"/>
</dbReference>
<reference evidence="1" key="1">
    <citation type="submission" date="2020-10" db="EMBL/GenBank/DDBJ databases">
        <authorList>
            <person name="Gilroy R."/>
        </authorList>
    </citation>
    <scope>NUCLEOTIDE SEQUENCE</scope>
    <source>
        <strain evidence="1">ChiW17-6978</strain>
    </source>
</reference>
<dbReference type="AlphaFoldDB" id="A0A9D1GRC3"/>
<comment type="caution">
    <text evidence="1">The sequence shown here is derived from an EMBL/GenBank/DDBJ whole genome shotgun (WGS) entry which is preliminary data.</text>
</comment>
<organism evidence="1 2">
    <name type="scientific">Candidatus Pelethenecus faecipullorum</name>
    <dbReference type="NCBI Taxonomy" id="2840900"/>
    <lineage>
        <taxon>Bacteria</taxon>
        <taxon>Bacillati</taxon>
        <taxon>Mycoplasmatota</taxon>
        <taxon>Mollicutes</taxon>
        <taxon>Candidatus Pelethenecus</taxon>
    </lineage>
</organism>
<sequence>MIYKIKMNKEDYFKLNNKIVSANLEIDGEEVTFDVEGGSYHILKKSKYKYKLIESFQTKVIR</sequence>
<protein>
    <submittedName>
        <fullName evidence="1">Uncharacterized protein</fullName>
    </submittedName>
</protein>
<proteinExistence type="predicted"/>
<dbReference type="EMBL" id="DVLF01000120">
    <property type="protein sequence ID" value="HIT50160.1"/>
    <property type="molecule type" value="Genomic_DNA"/>
</dbReference>
<name>A0A9D1GRC3_9MOLU</name>
<evidence type="ECO:0000313" key="1">
    <source>
        <dbReference type="EMBL" id="HIT50160.1"/>
    </source>
</evidence>
<gene>
    <name evidence="1" type="ORF">IAD46_03945</name>
</gene>
<reference evidence="1" key="2">
    <citation type="journal article" date="2021" name="PeerJ">
        <title>Extensive microbial diversity within the chicken gut microbiome revealed by metagenomics and culture.</title>
        <authorList>
            <person name="Gilroy R."/>
            <person name="Ravi A."/>
            <person name="Getino M."/>
            <person name="Pursley I."/>
            <person name="Horton D.L."/>
            <person name="Alikhan N.F."/>
            <person name="Baker D."/>
            <person name="Gharbi K."/>
            <person name="Hall N."/>
            <person name="Watson M."/>
            <person name="Adriaenssens E.M."/>
            <person name="Foster-Nyarko E."/>
            <person name="Jarju S."/>
            <person name="Secka A."/>
            <person name="Antonio M."/>
            <person name="Oren A."/>
            <person name="Chaudhuri R.R."/>
            <person name="La Ragione R."/>
            <person name="Hildebrand F."/>
            <person name="Pallen M.J."/>
        </authorList>
    </citation>
    <scope>NUCLEOTIDE SEQUENCE</scope>
    <source>
        <strain evidence="1">ChiW17-6978</strain>
    </source>
</reference>
<feature type="non-terminal residue" evidence="1">
    <location>
        <position position="62"/>
    </location>
</feature>